<organism evidence="1 2">
    <name type="scientific">Ziziphus jujuba var. spinosa</name>
    <dbReference type="NCBI Taxonomy" id="714518"/>
    <lineage>
        <taxon>Eukaryota</taxon>
        <taxon>Viridiplantae</taxon>
        <taxon>Streptophyta</taxon>
        <taxon>Embryophyta</taxon>
        <taxon>Tracheophyta</taxon>
        <taxon>Spermatophyta</taxon>
        <taxon>Magnoliopsida</taxon>
        <taxon>eudicotyledons</taxon>
        <taxon>Gunneridae</taxon>
        <taxon>Pentapetalae</taxon>
        <taxon>rosids</taxon>
        <taxon>fabids</taxon>
        <taxon>Rosales</taxon>
        <taxon>Rhamnaceae</taxon>
        <taxon>Paliureae</taxon>
        <taxon>Ziziphus</taxon>
    </lineage>
</organism>
<dbReference type="Proteomes" id="UP000813462">
    <property type="component" value="Unassembled WGS sequence"/>
</dbReference>
<accession>A0A978UG21</accession>
<dbReference type="PANTHER" id="PTHR33116">
    <property type="entry name" value="REVERSE TRANSCRIPTASE ZINC-BINDING DOMAIN-CONTAINING PROTEIN-RELATED-RELATED"/>
    <property type="match status" value="1"/>
</dbReference>
<name>A0A978UG21_ZIZJJ</name>
<dbReference type="PANTHER" id="PTHR33116:SF86">
    <property type="entry name" value="REVERSE TRANSCRIPTASE DOMAIN-CONTAINING PROTEIN"/>
    <property type="match status" value="1"/>
</dbReference>
<evidence type="ECO:0000313" key="1">
    <source>
        <dbReference type="EMBL" id="KAH7513752.1"/>
    </source>
</evidence>
<reference evidence="1" key="1">
    <citation type="journal article" date="2021" name="Front. Plant Sci.">
        <title>Chromosome-Scale Genome Assembly for Chinese Sour Jujube and Insights Into Its Genome Evolution and Domestication Signature.</title>
        <authorList>
            <person name="Shen L.-Y."/>
            <person name="Luo H."/>
            <person name="Wang X.-L."/>
            <person name="Wang X.-M."/>
            <person name="Qiu X.-J."/>
            <person name="Liu H."/>
            <person name="Zhou S.-S."/>
            <person name="Jia K.-H."/>
            <person name="Nie S."/>
            <person name="Bao Y.-T."/>
            <person name="Zhang R.-G."/>
            <person name="Yun Q.-Z."/>
            <person name="Chai Y.-H."/>
            <person name="Lu J.-Y."/>
            <person name="Li Y."/>
            <person name="Zhao S.-W."/>
            <person name="Mao J.-F."/>
            <person name="Jia S.-G."/>
            <person name="Mao Y.-M."/>
        </authorList>
    </citation>
    <scope>NUCLEOTIDE SEQUENCE</scope>
    <source>
        <strain evidence="1">AT0</strain>
        <tissue evidence="1">Leaf</tissue>
    </source>
</reference>
<proteinExistence type="predicted"/>
<dbReference type="AlphaFoldDB" id="A0A978UG21"/>
<sequence length="190" mass="22668">MSTFLRPSTLSEELDAIVRKFWWESKPKASGFLPLKAWKDIGKPKELGGLGFRRFKDMNQALIAKLGWKLASSEDCLYIRMLKSKYLQNEIFFFFFWLQLEERDFLGDPWIPSMPNKSPMAKKDVDLSRWRRVFELKDERTCCWNEREIRHICSEDSTEAILQLSWPRVDCRDRLIWQENEEGVFSVRSC</sequence>
<dbReference type="EMBL" id="JAEACU010000011">
    <property type="protein sequence ID" value="KAH7513752.1"/>
    <property type="molecule type" value="Genomic_DNA"/>
</dbReference>
<gene>
    <name evidence="1" type="ORF">FEM48_Zijuj11G0014800</name>
</gene>
<evidence type="ECO:0000313" key="2">
    <source>
        <dbReference type="Proteomes" id="UP000813462"/>
    </source>
</evidence>
<comment type="caution">
    <text evidence="1">The sequence shown here is derived from an EMBL/GenBank/DDBJ whole genome shotgun (WGS) entry which is preliminary data.</text>
</comment>
<protein>
    <submittedName>
        <fullName evidence="1">Uncharacterized protein</fullName>
    </submittedName>
</protein>